<reference evidence="9 10" key="1">
    <citation type="submission" date="2019-07" db="EMBL/GenBank/DDBJ databases">
        <title>Genomic Encyclopedia of Archaeal and Bacterial Type Strains, Phase II (KMG-II): from individual species to whole genera.</title>
        <authorList>
            <person name="Goeker M."/>
        </authorList>
    </citation>
    <scope>NUCLEOTIDE SEQUENCE [LARGE SCALE GENOMIC DNA]</scope>
    <source>
        <strain evidence="9 10">DSM 46842</strain>
    </source>
</reference>
<keyword evidence="6 7" id="KW-0472">Membrane</keyword>
<gene>
    <name evidence="9" type="ORF">BD833_1263</name>
</gene>
<dbReference type="AlphaFoldDB" id="A0A5S5CKE3"/>
<dbReference type="InterPro" id="IPR058533">
    <property type="entry name" value="Cation_efflux_TM"/>
</dbReference>
<feature type="transmembrane region" description="Helical" evidence="7">
    <location>
        <begin position="114"/>
        <end position="132"/>
    </location>
</feature>
<dbReference type="Proteomes" id="UP000322499">
    <property type="component" value="Unassembled WGS sequence"/>
</dbReference>
<keyword evidence="5 7" id="KW-1133">Transmembrane helix</keyword>
<evidence type="ECO:0000256" key="7">
    <source>
        <dbReference type="SAM" id="Phobius"/>
    </source>
</evidence>
<organism evidence="9 10">
    <name type="scientific">Blastococcus xanthinilyticus</name>
    <dbReference type="NCBI Taxonomy" id="1564164"/>
    <lineage>
        <taxon>Bacteria</taxon>
        <taxon>Bacillati</taxon>
        <taxon>Actinomycetota</taxon>
        <taxon>Actinomycetes</taxon>
        <taxon>Geodermatophilales</taxon>
        <taxon>Geodermatophilaceae</taxon>
        <taxon>Blastococcus</taxon>
    </lineage>
</organism>
<feature type="domain" description="Cation efflux protein transmembrane" evidence="8">
    <location>
        <begin position="14"/>
        <end position="212"/>
    </location>
</feature>
<dbReference type="GO" id="GO:0006882">
    <property type="term" value="P:intracellular zinc ion homeostasis"/>
    <property type="evidence" value="ECO:0007669"/>
    <property type="project" value="TreeGrafter"/>
</dbReference>
<feature type="transmembrane region" description="Helical" evidence="7">
    <location>
        <begin position="81"/>
        <end position="99"/>
    </location>
</feature>
<dbReference type="NCBIfam" id="TIGR01297">
    <property type="entry name" value="CDF"/>
    <property type="match status" value="1"/>
</dbReference>
<evidence type="ECO:0000313" key="10">
    <source>
        <dbReference type="Proteomes" id="UP000322499"/>
    </source>
</evidence>
<dbReference type="GO" id="GO:0005886">
    <property type="term" value="C:plasma membrane"/>
    <property type="evidence" value="ECO:0007669"/>
    <property type="project" value="TreeGrafter"/>
</dbReference>
<evidence type="ECO:0000256" key="3">
    <source>
        <dbReference type="ARBA" id="ARBA00022448"/>
    </source>
</evidence>
<dbReference type="EMBL" id="VNHW01000026">
    <property type="protein sequence ID" value="TYP81150.1"/>
    <property type="molecule type" value="Genomic_DNA"/>
</dbReference>
<feature type="transmembrane region" description="Helical" evidence="7">
    <location>
        <begin position="12"/>
        <end position="33"/>
    </location>
</feature>
<keyword evidence="10" id="KW-1185">Reference proteome</keyword>
<dbReference type="PANTHER" id="PTHR43840:SF15">
    <property type="entry name" value="MITOCHONDRIAL METAL TRANSPORTER 1-RELATED"/>
    <property type="match status" value="1"/>
</dbReference>
<dbReference type="RefSeq" id="WP_279536051.1">
    <property type="nucleotide sequence ID" value="NZ_VNHW01000026.1"/>
</dbReference>
<sequence length="301" mass="31556">MSPRTSTREQSALRLSIAASVVMAVLAVVWGLVSGSRVVLFDGVFVLIGTVLSGLGLAAARAAEAGASRRFPFGREAFTPLVIGVQGLALLGTCAYAVLDSVRVIASGGAEVEPGAVAGYAVVSAVVSWGLAVRLRRADPASELLDAEARQWMAGAVLSLVVCVGAVAALVLRGTAWSEVEAYVDPVLVIVSCVLIAALPVGMVRTMVTELLEGAPPETVQEPVRAAVAAVRTEHGLSEPDIRVGKVGRKLYVEVDFVVRPGERDVADEDRVRRAVAGRLTHLPYDLWLNVELTTDAQLLA</sequence>
<feature type="transmembrane region" description="Helical" evidence="7">
    <location>
        <begin position="39"/>
        <end position="60"/>
    </location>
</feature>
<dbReference type="Pfam" id="PF01545">
    <property type="entry name" value="Cation_efflux"/>
    <property type="match status" value="1"/>
</dbReference>
<dbReference type="PANTHER" id="PTHR43840">
    <property type="entry name" value="MITOCHONDRIAL METAL TRANSPORTER 1-RELATED"/>
    <property type="match status" value="1"/>
</dbReference>
<name>A0A5S5CKE3_9ACTN</name>
<dbReference type="InterPro" id="IPR002524">
    <property type="entry name" value="Cation_efflux"/>
</dbReference>
<dbReference type="Gene3D" id="1.20.1510.10">
    <property type="entry name" value="Cation efflux protein transmembrane domain"/>
    <property type="match status" value="1"/>
</dbReference>
<evidence type="ECO:0000256" key="4">
    <source>
        <dbReference type="ARBA" id="ARBA00022692"/>
    </source>
</evidence>
<comment type="caution">
    <text evidence="9">The sequence shown here is derived from an EMBL/GenBank/DDBJ whole genome shotgun (WGS) entry which is preliminary data.</text>
</comment>
<feature type="transmembrane region" description="Helical" evidence="7">
    <location>
        <begin position="152"/>
        <end position="171"/>
    </location>
</feature>
<comment type="similarity">
    <text evidence="2">Belongs to the cation diffusion facilitator (CDF) transporter (TC 2.A.4) family.</text>
</comment>
<comment type="subcellular location">
    <subcellularLocation>
        <location evidence="1">Membrane</location>
        <topology evidence="1">Multi-pass membrane protein</topology>
    </subcellularLocation>
</comment>
<evidence type="ECO:0000256" key="1">
    <source>
        <dbReference type="ARBA" id="ARBA00004141"/>
    </source>
</evidence>
<protein>
    <submittedName>
        <fullName evidence="9">Cation diffusion facilitator family transporter</fullName>
    </submittedName>
</protein>
<accession>A0A5S5CKE3</accession>
<dbReference type="SUPFAM" id="SSF161111">
    <property type="entry name" value="Cation efflux protein transmembrane domain-like"/>
    <property type="match status" value="1"/>
</dbReference>
<dbReference type="InterPro" id="IPR050291">
    <property type="entry name" value="CDF_Transporter"/>
</dbReference>
<feature type="transmembrane region" description="Helical" evidence="7">
    <location>
        <begin position="183"/>
        <end position="204"/>
    </location>
</feature>
<evidence type="ECO:0000256" key="6">
    <source>
        <dbReference type="ARBA" id="ARBA00023136"/>
    </source>
</evidence>
<dbReference type="GO" id="GO:0015341">
    <property type="term" value="F:zinc efflux antiporter activity"/>
    <property type="evidence" value="ECO:0007669"/>
    <property type="project" value="TreeGrafter"/>
</dbReference>
<dbReference type="GO" id="GO:0015086">
    <property type="term" value="F:cadmium ion transmembrane transporter activity"/>
    <property type="evidence" value="ECO:0007669"/>
    <property type="project" value="TreeGrafter"/>
</dbReference>
<evidence type="ECO:0000259" key="8">
    <source>
        <dbReference type="Pfam" id="PF01545"/>
    </source>
</evidence>
<evidence type="ECO:0000256" key="2">
    <source>
        <dbReference type="ARBA" id="ARBA00008114"/>
    </source>
</evidence>
<evidence type="ECO:0000256" key="5">
    <source>
        <dbReference type="ARBA" id="ARBA00022989"/>
    </source>
</evidence>
<dbReference type="GO" id="GO:0015093">
    <property type="term" value="F:ferrous iron transmembrane transporter activity"/>
    <property type="evidence" value="ECO:0007669"/>
    <property type="project" value="TreeGrafter"/>
</dbReference>
<keyword evidence="3" id="KW-0813">Transport</keyword>
<proteinExistence type="inferred from homology"/>
<evidence type="ECO:0000313" key="9">
    <source>
        <dbReference type="EMBL" id="TYP81150.1"/>
    </source>
</evidence>
<keyword evidence="4 7" id="KW-0812">Transmembrane</keyword>
<dbReference type="InterPro" id="IPR027469">
    <property type="entry name" value="Cation_efflux_TMD_sf"/>
</dbReference>